<dbReference type="Gene3D" id="3.40.190.10">
    <property type="entry name" value="Periplasmic binding protein-like II"/>
    <property type="match status" value="2"/>
</dbReference>
<dbReference type="OrthoDB" id="9178452at2"/>
<dbReference type="PANTHER" id="PTHR35841:SF1">
    <property type="entry name" value="PHOSPHONATES-BINDING PERIPLASMIC PROTEIN"/>
    <property type="match status" value="1"/>
</dbReference>
<comment type="caution">
    <text evidence="1">The sequence shown here is derived from an EMBL/GenBank/DDBJ whole genome shotgun (WGS) entry which is preliminary data.</text>
</comment>
<protein>
    <submittedName>
        <fullName evidence="1">Phosphonate transport system substrate-binding protein</fullName>
    </submittedName>
</protein>
<name>A0A4R3JYZ7_9PROT</name>
<dbReference type="Proteomes" id="UP000295135">
    <property type="component" value="Unassembled WGS sequence"/>
</dbReference>
<accession>A0A4R3JYZ7</accession>
<proteinExistence type="predicted"/>
<dbReference type="AlphaFoldDB" id="A0A4R3JYZ7"/>
<evidence type="ECO:0000313" key="1">
    <source>
        <dbReference type="EMBL" id="TCS72224.1"/>
    </source>
</evidence>
<dbReference type="Pfam" id="PF12974">
    <property type="entry name" value="Phosphonate-bd"/>
    <property type="match status" value="1"/>
</dbReference>
<organism evidence="1 2">
    <name type="scientific">Sulfuritortus calidifontis</name>
    <dbReference type="NCBI Taxonomy" id="1914471"/>
    <lineage>
        <taxon>Bacteria</taxon>
        <taxon>Pseudomonadati</taxon>
        <taxon>Pseudomonadota</taxon>
        <taxon>Betaproteobacteria</taxon>
        <taxon>Nitrosomonadales</taxon>
        <taxon>Thiobacillaceae</taxon>
        <taxon>Sulfuritortus</taxon>
    </lineage>
</organism>
<dbReference type="PANTHER" id="PTHR35841">
    <property type="entry name" value="PHOSPHONATES-BINDING PERIPLASMIC PROTEIN"/>
    <property type="match status" value="1"/>
</dbReference>
<dbReference type="EMBL" id="SLZY01000006">
    <property type="protein sequence ID" value="TCS72224.1"/>
    <property type="molecule type" value="Genomic_DNA"/>
</dbReference>
<evidence type="ECO:0000313" key="2">
    <source>
        <dbReference type="Proteomes" id="UP000295135"/>
    </source>
</evidence>
<sequence length="269" mass="29367">MGFVQRIVVAAGLYVAAGLAWAQSGPLVFGVLNQQSPQLTAERWNPVLQYLGEATGLSFQLKMGTTVLETDAMMGRGEFDLIFTNHNFQKEYDGVYKVIARLGSKPVHGTIAVLEDSPIKTLAQLNGKRVAYPSQEAFMAYAVPKVALIGAGIKEAEVFAGNQEGAMAQAVAGLADAVAANSRSLEQYAERKNLKFRSLYTSEPYYDLAIVVHPRVAKAKVQEIQKALTGMAHDPKARAILARSQLPGFEPATDKDYDNVRRVYRQMGQ</sequence>
<gene>
    <name evidence="1" type="ORF">EDC61_106140</name>
</gene>
<dbReference type="SUPFAM" id="SSF53850">
    <property type="entry name" value="Periplasmic binding protein-like II"/>
    <property type="match status" value="1"/>
</dbReference>
<keyword evidence="2" id="KW-1185">Reference proteome</keyword>
<reference evidence="1 2" key="1">
    <citation type="submission" date="2019-03" db="EMBL/GenBank/DDBJ databases">
        <title>Genomic Encyclopedia of Type Strains, Phase IV (KMG-IV): sequencing the most valuable type-strain genomes for metagenomic binning, comparative biology and taxonomic classification.</title>
        <authorList>
            <person name="Goeker M."/>
        </authorList>
    </citation>
    <scope>NUCLEOTIDE SEQUENCE [LARGE SCALE GENOMIC DNA]</scope>
    <source>
        <strain evidence="1 2">DSM 103923</strain>
    </source>
</reference>